<dbReference type="GO" id="GO:0070124">
    <property type="term" value="P:mitochondrial translational initiation"/>
    <property type="evidence" value="ECO:0007669"/>
    <property type="project" value="TreeGrafter"/>
</dbReference>
<dbReference type="EMBL" id="JAHHUM010000660">
    <property type="protein sequence ID" value="KAK5617851.1"/>
    <property type="molecule type" value="Genomic_DNA"/>
</dbReference>
<evidence type="ECO:0000259" key="5">
    <source>
        <dbReference type="Pfam" id="PF05198"/>
    </source>
</evidence>
<dbReference type="GO" id="GO:0043022">
    <property type="term" value="F:ribosome binding"/>
    <property type="evidence" value="ECO:0007669"/>
    <property type="project" value="TreeGrafter"/>
</dbReference>
<evidence type="ECO:0000313" key="6">
    <source>
        <dbReference type="EMBL" id="KAK5617851.1"/>
    </source>
</evidence>
<dbReference type="PANTHER" id="PTHR10938:SF0">
    <property type="entry name" value="TRANSLATION INITIATION FACTOR IF-3, MITOCHONDRIAL"/>
    <property type="match status" value="1"/>
</dbReference>
<comment type="caution">
    <text evidence="6">The sequence shown here is derived from an EMBL/GenBank/DDBJ whole genome shotgun (WGS) entry which is preliminary data.</text>
</comment>
<proteinExistence type="inferred from homology"/>
<feature type="domain" description="Translation initiation factor 3 N-terminal" evidence="5">
    <location>
        <begin position="130"/>
        <end position="198"/>
    </location>
</feature>
<dbReference type="SUPFAM" id="SSF54364">
    <property type="entry name" value="Translation initiation factor IF3, N-terminal domain"/>
    <property type="match status" value="1"/>
</dbReference>
<feature type="compositionally biased region" description="Basic and acidic residues" evidence="4">
    <location>
        <begin position="296"/>
        <end position="306"/>
    </location>
</feature>
<dbReference type="PANTHER" id="PTHR10938">
    <property type="entry name" value="TRANSLATION INITIATION FACTOR IF-3"/>
    <property type="match status" value="1"/>
</dbReference>
<dbReference type="AlphaFoldDB" id="A0AAV9S965"/>
<dbReference type="GO" id="GO:0003743">
    <property type="term" value="F:translation initiation factor activity"/>
    <property type="evidence" value="ECO:0007669"/>
    <property type="project" value="UniProtKB-KW"/>
</dbReference>
<dbReference type="InterPro" id="IPR036787">
    <property type="entry name" value="T_IF-3_N_sf"/>
</dbReference>
<dbReference type="InterPro" id="IPR001288">
    <property type="entry name" value="Translation_initiation_fac_3"/>
</dbReference>
<sequence length="331" mass="36766">MQDVHMDKVLVEHPVHKATVEHFSDAHEVVQGGSGLSPRSCSQKTNKQSKAMSAGCVRWLLSHTARAVCSSRPAYWTPTLRSTGLCETHSVIASSWRRSAFSTEVPEEQQVPAAKKKKQDPRAHASISSVGRKIPHREIQVISEAGENLGVMHRADVIRIMDEKDLKLVLLSENKEPPVYRLMSGKQIHEEQLRLREKNKSKAGPVQVKELSISAGIASHDLSTKLKQAEIWLDKKHHVRLTLRAGQAQQAANLDTALEQMVEQMNMMVGFVSKPKVIREGQAAMCILRPPSAKELSQKAKNKAEESQSAATRCKTPPVSNTDTTEEFVQQ</sequence>
<dbReference type="Gene3D" id="3.30.110.10">
    <property type="entry name" value="Translation initiation factor 3 (IF-3), C-terminal domain"/>
    <property type="match status" value="1"/>
</dbReference>
<dbReference type="NCBIfam" id="TIGR00168">
    <property type="entry name" value="infC"/>
    <property type="match status" value="1"/>
</dbReference>
<name>A0AAV9S965_9TELE</name>
<feature type="region of interest" description="Disordered" evidence="4">
    <location>
        <begin position="294"/>
        <end position="331"/>
    </location>
</feature>
<comment type="similarity">
    <text evidence="1">Belongs to the IF-3 family.</text>
</comment>
<protein>
    <recommendedName>
        <fullName evidence="5">Translation initiation factor 3 N-terminal domain-containing protein</fullName>
    </recommendedName>
</protein>
<accession>A0AAV9S965</accession>
<dbReference type="InterPro" id="IPR019814">
    <property type="entry name" value="Translation_initiation_fac_3_N"/>
</dbReference>
<evidence type="ECO:0000256" key="1">
    <source>
        <dbReference type="ARBA" id="ARBA00005439"/>
    </source>
</evidence>
<dbReference type="Gene3D" id="3.10.20.80">
    <property type="entry name" value="Translation initiation factor 3 (IF-3), N-terminal domain"/>
    <property type="match status" value="1"/>
</dbReference>
<evidence type="ECO:0000256" key="3">
    <source>
        <dbReference type="ARBA" id="ARBA00022917"/>
    </source>
</evidence>
<keyword evidence="2" id="KW-0396">Initiation factor</keyword>
<feature type="compositionally biased region" description="Polar residues" evidence="4">
    <location>
        <begin position="318"/>
        <end position="331"/>
    </location>
</feature>
<dbReference type="Pfam" id="PF05198">
    <property type="entry name" value="IF3_N"/>
    <property type="match status" value="1"/>
</dbReference>
<dbReference type="FunFam" id="3.10.20.80:FF:000002">
    <property type="entry name" value="Mitochondrial translational initiation factor 3"/>
    <property type="match status" value="1"/>
</dbReference>
<evidence type="ECO:0000256" key="4">
    <source>
        <dbReference type="SAM" id="MobiDB-lite"/>
    </source>
</evidence>
<evidence type="ECO:0000313" key="7">
    <source>
        <dbReference type="Proteomes" id="UP001311232"/>
    </source>
</evidence>
<keyword evidence="7" id="KW-1185">Reference proteome</keyword>
<dbReference type="SUPFAM" id="SSF55200">
    <property type="entry name" value="Translation initiation factor IF3, C-terminal domain"/>
    <property type="match status" value="1"/>
</dbReference>
<dbReference type="InterPro" id="IPR036788">
    <property type="entry name" value="T_IF-3_C_sf"/>
</dbReference>
<dbReference type="GO" id="GO:0032790">
    <property type="term" value="P:ribosome disassembly"/>
    <property type="evidence" value="ECO:0007669"/>
    <property type="project" value="TreeGrafter"/>
</dbReference>
<evidence type="ECO:0000256" key="2">
    <source>
        <dbReference type="ARBA" id="ARBA00022540"/>
    </source>
</evidence>
<gene>
    <name evidence="6" type="ORF">CRENBAI_025722</name>
</gene>
<dbReference type="Proteomes" id="UP001311232">
    <property type="component" value="Unassembled WGS sequence"/>
</dbReference>
<keyword evidence="3" id="KW-0648">Protein biosynthesis</keyword>
<dbReference type="GO" id="GO:0005739">
    <property type="term" value="C:mitochondrion"/>
    <property type="evidence" value="ECO:0007669"/>
    <property type="project" value="TreeGrafter"/>
</dbReference>
<reference evidence="6 7" key="1">
    <citation type="submission" date="2021-06" db="EMBL/GenBank/DDBJ databases">
        <authorList>
            <person name="Palmer J.M."/>
        </authorList>
    </citation>
    <scope>NUCLEOTIDE SEQUENCE [LARGE SCALE GENOMIC DNA]</scope>
    <source>
        <strain evidence="6 7">MEX-2019</strain>
        <tissue evidence="6">Muscle</tissue>
    </source>
</reference>
<feature type="region of interest" description="Disordered" evidence="4">
    <location>
        <begin position="103"/>
        <end position="129"/>
    </location>
</feature>
<organism evidence="6 7">
    <name type="scientific">Crenichthys baileyi</name>
    <name type="common">White River springfish</name>
    <dbReference type="NCBI Taxonomy" id="28760"/>
    <lineage>
        <taxon>Eukaryota</taxon>
        <taxon>Metazoa</taxon>
        <taxon>Chordata</taxon>
        <taxon>Craniata</taxon>
        <taxon>Vertebrata</taxon>
        <taxon>Euteleostomi</taxon>
        <taxon>Actinopterygii</taxon>
        <taxon>Neopterygii</taxon>
        <taxon>Teleostei</taxon>
        <taxon>Neoteleostei</taxon>
        <taxon>Acanthomorphata</taxon>
        <taxon>Ovalentaria</taxon>
        <taxon>Atherinomorphae</taxon>
        <taxon>Cyprinodontiformes</taxon>
        <taxon>Goodeidae</taxon>
        <taxon>Crenichthys</taxon>
    </lineage>
</organism>